<sequence length="667" mass="71980">MDAQLPRTVFAVVSRHFAQATDQNSVPYEQAIALCDSAYHDWCEQHAPVPTRNAIFPLTQVEVDAVLFPNGVRMRDRERQVIDVHSICQVVAEAIIVSHPALTLPNPSTASHHHSRSLSLRGRNFNAPPLPPPRNAMSLRSPRGRTDLPRSPVAAQRHVDLEPSPEYRDAAQWLESMRRNAPEAPASSRADRFLRSGPHAVQVLPDPRSGEQLAPPKAVPTWRVTDRASAPPPARTATRQEASLAAHPEEPEMVPSTPTKRESPASPTAVSPAISPATSPSKQEQVPLLPDVPKKLASIPASTSTLVDASGFKTHGKDGAAGPLVHVLHRRNDPAIVGPQHPFFAWPWMSYLLAFLPVVVLVFSLLMNGGIESMTVNPMVGPSESRLLQTGAASAACMRVVQNVTASALQCGMGGFRDPKVPDQWWRIITAVGVPRGLVHWVFTAGLTLWLGPPLERTMGRFRFALLYVTAGIMSILAALLVTKDFVILGPNGGAYALLAMTVIDHITGWPLLDRPYLSTARLLIETLLTLVIGWFPGVANVIHVSGFAVGLVLGSAVRPRLVESTVPLRNVVVGAAERVDKNGSNDALPMTAPATPHSDTASTGRVFRIDPVLDVILRFLAIVAVAVAAGLGAQLLYAAPTLPVPCAWCEYLTWDGAMAAITRRRR</sequence>
<evidence type="ECO:0000256" key="2">
    <source>
        <dbReference type="ARBA" id="ARBA00004141"/>
    </source>
</evidence>
<dbReference type="STRING" id="578462.A0A0L0TEX4"/>
<proteinExistence type="inferred from homology"/>
<accession>A0A0L0TEX4</accession>
<dbReference type="PANTHER" id="PTHR22936:SF69">
    <property type="entry name" value="RHOMBOID-LIKE PROTEIN"/>
    <property type="match status" value="1"/>
</dbReference>
<feature type="transmembrane region" description="Helical" evidence="10">
    <location>
        <begin position="533"/>
        <end position="554"/>
    </location>
</feature>
<dbReference type="InterPro" id="IPR035952">
    <property type="entry name" value="Rhomboid-like_sf"/>
</dbReference>
<name>A0A0L0TEX4_ALLM3</name>
<feature type="domain" description="Peptidase S54 rhomboid" evidence="12">
    <location>
        <begin position="423"/>
        <end position="559"/>
    </location>
</feature>
<evidence type="ECO:0000313" key="13">
    <source>
        <dbReference type="EMBL" id="KNE73134.1"/>
    </source>
</evidence>
<dbReference type="GO" id="GO:0016020">
    <property type="term" value="C:membrane"/>
    <property type="evidence" value="ECO:0007669"/>
    <property type="project" value="UniProtKB-SubCell"/>
</dbReference>
<dbReference type="VEuPathDB" id="FungiDB:AMAG_17282"/>
<dbReference type="Proteomes" id="UP000054350">
    <property type="component" value="Unassembled WGS sequence"/>
</dbReference>
<evidence type="ECO:0000256" key="1">
    <source>
        <dbReference type="ARBA" id="ARBA00000156"/>
    </source>
</evidence>
<evidence type="ECO:0000259" key="12">
    <source>
        <dbReference type="Pfam" id="PF01694"/>
    </source>
</evidence>
<dbReference type="InterPro" id="IPR002610">
    <property type="entry name" value="Peptidase_S54_rhomboid-like"/>
</dbReference>
<feature type="transmembrane region" description="Helical" evidence="10">
    <location>
        <begin position="462"/>
        <end position="482"/>
    </location>
</feature>
<keyword evidence="6 10" id="KW-0378">Hydrolase</keyword>
<feature type="transmembrane region" description="Helical" evidence="10">
    <location>
        <begin position="348"/>
        <end position="367"/>
    </location>
</feature>
<reference evidence="13 14" key="1">
    <citation type="submission" date="2009-11" db="EMBL/GenBank/DDBJ databases">
        <title>Annotation of Allomyces macrogynus ATCC 38327.</title>
        <authorList>
            <consortium name="The Broad Institute Genome Sequencing Platform"/>
            <person name="Russ C."/>
            <person name="Cuomo C."/>
            <person name="Burger G."/>
            <person name="Gray M.W."/>
            <person name="Holland P.W.H."/>
            <person name="King N."/>
            <person name="Lang F.B.F."/>
            <person name="Roger A.J."/>
            <person name="Ruiz-Trillo I."/>
            <person name="Young S.K."/>
            <person name="Zeng Q."/>
            <person name="Gargeya S."/>
            <person name="Fitzgerald M."/>
            <person name="Haas B."/>
            <person name="Abouelleil A."/>
            <person name="Alvarado L."/>
            <person name="Arachchi H.M."/>
            <person name="Berlin A."/>
            <person name="Chapman S.B."/>
            <person name="Gearin G."/>
            <person name="Goldberg J."/>
            <person name="Griggs A."/>
            <person name="Gujja S."/>
            <person name="Hansen M."/>
            <person name="Heiman D."/>
            <person name="Howarth C."/>
            <person name="Larimer J."/>
            <person name="Lui A."/>
            <person name="MacDonald P.J.P."/>
            <person name="McCowen C."/>
            <person name="Montmayeur A."/>
            <person name="Murphy C."/>
            <person name="Neiman D."/>
            <person name="Pearson M."/>
            <person name="Priest M."/>
            <person name="Roberts A."/>
            <person name="Saif S."/>
            <person name="Shea T."/>
            <person name="Sisk P."/>
            <person name="Stolte C."/>
            <person name="Sykes S."/>
            <person name="Wortman J."/>
            <person name="Nusbaum C."/>
            <person name="Birren B."/>
        </authorList>
    </citation>
    <scope>NUCLEOTIDE SEQUENCE [LARGE SCALE GENOMIC DNA]</scope>
    <source>
        <strain evidence="13 14">ATCC 38327</strain>
    </source>
</reference>
<evidence type="ECO:0000313" key="14">
    <source>
        <dbReference type="Proteomes" id="UP000054350"/>
    </source>
</evidence>
<dbReference type="Pfam" id="PF01694">
    <property type="entry name" value="Rhomboid"/>
    <property type="match status" value="1"/>
</dbReference>
<dbReference type="eggNOG" id="KOG2290">
    <property type="taxonomic scope" value="Eukaryota"/>
</dbReference>
<gene>
    <name evidence="13" type="ORF">AMAG_17282</name>
</gene>
<comment type="caution">
    <text evidence="10">Lacks conserved residue(s) required for the propagation of feature annotation.</text>
</comment>
<dbReference type="PANTHER" id="PTHR22936">
    <property type="entry name" value="RHOMBOID-RELATED"/>
    <property type="match status" value="1"/>
</dbReference>
<dbReference type="SUPFAM" id="SSF144091">
    <property type="entry name" value="Rhomboid-like"/>
    <property type="match status" value="1"/>
</dbReference>
<evidence type="ECO:0000256" key="5">
    <source>
        <dbReference type="ARBA" id="ARBA00022692"/>
    </source>
</evidence>
<dbReference type="GO" id="GO:0006508">
    <property type="term" value="P:proteolysis"/>
    <property type="evidence" value="ECO:0007669"/>
    <property type="project" value="UniProtKB-KW"/>
</dbReference>
<keyword evidence="9 10" id="KW-0472">Membrane</keyword>
<keyword evidence="8 10" id="KW-1133">Transmembrane helix</keyword>
<evidence type="ECO:0000256" key="3">
    <source>
        <dbReference type="ARBA" id="ARBA00009045"/>
    </source>
</evidence>
<feature type="transmembrane region" description="Helical" evidence="10">
    <location>
        <begin position="494"/>
        <end position="513"/>
    </location>
</feature>
<evidence type="ECO:0000256" key="10">
    <source>
        <dbReference type="RuleBase" id="RU362115"/>
    </source>
</evidence>
<comment type="function">
    <text evidence="10">Serine protease involved in intramembrane proteolysis.</text>
</comment>
<dbReference type="EMBL" id="GG745388">
    <property type="protein sequence ID" value="KNE73134.1"/>
    <property type="molecule type" value="Genomic_DNA"/>
</dbReference>
<dbReference type="InterPro" id="IPR022764">
    <property type="entry name" value="Peptidase_S54_rhomboid_dom"/>
</dbReference>
<comment type="similarity">
    <text evidence="3 10">Belongs to the peptidase S54 family.</text>
</comment>
<organism evidence="13 14">
    <name type="scientific">Allomyces macrogynus (strain ATCC 38327)</name>
    <name type="common">Allomyces javanicus var. macrogynus</name>
    <dbReference type="NCBI Taxonomy" id="578462"/>
    <lineage>
        <taxon>Eukaryota</taxon>
        <taxon>Fungi</taxon>
        <taxon>Fungi incertae sedis</taxon>
        <taxon>Blastocladiomycota</taxon>
        <taxon>Blastocladiomycetes</taxon>
        <taxon>Blastocladiales</taxon>
        <taxon>Blastocladiaceae</taxon>
        <taxon>Allomyces</taxon>
    </lineage>
</organism>
<reference evidence="14" key="2">
    <citation type="submission" date="2009-11" db="EMBL/GenBank/DDBJ databases">
        <title>The Genome Sequence of Allomyces macrogynus strain ATCC 38327.</title>
        <authorList>
            <consortium name="The Broad Institute Genome Sequencing Platform"/>
            <person name="Russ C."/>
            <person name="Cuomo C."/>
            <person name="Shea T."/>
            <person name="Young S.K."/>
            <person name="Zeng Q."/>
            <person name="Koehrsen M."/>
            <person name="Haas B."/>
            <person name="Borodovsky M."/>
            <person name="Guigo R."/>
            <person name="Alvarado L."/>
            <person name="Berlin A."/>
            <person name="Borenstein D."/>
            <person name="Chen Z."/>
            <person name="Engels R."/>
            <person name="Freedman E."/>
            <person name="Gellesch M."/>
            <person name="Goldberg J."/>
            <person name="Griggs A."/>
            <person name="Gujja S."/>
            <person name="Heiman D."/>
            <person name="Hepburn T."/>
            <person name="Howarth C."/>
            <person name="Jen D."/>
            <person name="Larson L."/>
            <person name="Lewis B."/>
            <person name="Mehta T."/>
            <person name="Park D."/>
            <person name="Pearson M."/>
            <person name="Roberts A."/>
            <person name="Saif S."/>
            <person name="Shenoy N."/>
            <person name="Sisk P."/>
            <person name="Stolte C."/>
            <person name="Sykes S."/>
            <person name="Walk T."/>
            <person name="White J."/>
            <person name="Yandava C."/>
            <person name="Burger G."/>
            <person name="Gray M.W."/>
            <person name="Holland P.W.H."/>
            <person name="King N."/>
            <person name="Lang F.B.F."/>
            <person name="Roger A.J."/>
            <person name="Ruiz-Trillo I."/>
            <person name="Lander E."/>
            <person name="Nusbaum C."/>
        </authorList>
    </citation>
    <scope>NUCLEOTIDE SEQUENCE [LARGE SCALE GENOMIC DNA]</scope>
    <source>
        <strain evidence="14">ATCC 38327</strain>
    </source>
</reference>
<feature type="region of interest" description="Disordered" evidence="11">
    <location>
        <begin position="200"/>
        <end position="287"/>
    </location>
</feature>
<evidence type="ECO:0000256" key="4">
    <source>
        <dbReference type="ARBA" id="ARBA00022670"/>
    </source>
</evidence>
<evidence type="ECO:0000256" key="9">
    <source>
        <dbReference type="ARBA" id="ARBA00023136"/>
    </source>
</evidence>
<keyword evidence="14" id="KW-1185">Reference proteome</keyword>
<dbReference type="EC" id="3.4.21.105" evidence="10"/>
<dbReference type="Gene3D" id="1.20.1540.10">
    <property type="entry name" value="Rhomboid-like"/>
    <property type="match status" value="1"/>
</dbReference>
<evidence type="ECO:0000256" key="7">
    <source>
        <dbReference type="ARBA" id="ARBA00022825"/>
    </source>
</evidence>
<dbReference type="AlphaFoldDB" id="A0A0L0TEX4"/>
<dbReference type="GO" id="GO:0004252">
    <property type="term" value="F:serine-type endopeptidase activity"/>
    <property type="evidence" value="ECO:0007669"/>
    <property type="project" value="InterPro"/>
</dbReference>
<evidence type="ECO:0000256" key="6">
    <source>
        <dbReference type="ARBA" id="ARBA00022801"/>
    </source>
</evidence>
<comment type="subcellular location">
    <subcellularLocation>
        <location evidence="2 10">Membrane</location>
        <topology evidence="2 10">Multi-pass membrane protein</topology>
    </subcellularLocation>
</comment>
<feature type="transmembrane region" description="Helical" evidence="10">
    <location>
        <begin position="425"/>
        <end position="450"/>
    </location>
</feature>
<comment type="catalytic activity">
    <reaction evidence="1 10">
        <text>Cleaves type-1 transmembrane domains using a catalytic dyad composed of serine and histidine that are contributed by different transmembrane domains.</text>
        <dbReference type="EC" id="3.4.21.105"/>
    </reaction>
</comment>
<dbReference type="OrthoDB" id="2146116at2759"/>
<feature type="transmembrane region" description="Helical" evidence="10">
    <location>
        <begin position="616"/>
        <end position="638"/>
    </location>
</feature>
<keyword evidence="7 10" id="KW-0720">Serine protease</keyword>
<evidence type="ECO:0000256" key="11">
    <source>
        <dbReference type="SAM" id="MobiDB-lite"/>
    </source>
</evidence>
<evidence type="ECO:0000256" key="8">
    <source>
        <dbReference type="ARBA" id="ARBA00022989"/>
    </source>
</evidence>
<keyword evidence="5 10" id="KW-0812">Transmembrane</keyword>
<feature type="region of interest" description="Disordered" evidence="11">
    <location>
        <begin position="105"/>
        <end position="165"/>
    </location>
</feature>
<protein>
    <recommendedName>
        <fullName evidence="10">Rhomboid-type serine protease</fullName>
        <ecNumber evidence="10">3.4.21.105</ecNumber>
    </recommendedName>
</protein>
<keyword evidence="4 10" id="KW-0645">Protease</keyword>